<feature type="signal peptide" evidence="1">
    <location>
        <begin position="1"/>
        <end position="25"/>
    </location>
</feature>
<evidence type="ECO:0000256" key="1">
    <source>
        <dbReference type="SAM" id="SignalP"/>
    </source>
</evidence>
<proteinExistence type="predicted"/>
<organism evidence="2 3">
    <name type="scientific">Parasphingorhabdus marina DSM 22363</name>
    <dbReference type="NCBI Taxonomy" id="1123272"/>
    <lineage>
        <taxon>Bacteria</taxon>
        <taxon>Pseudomonadati</taxon>
        <taxon>Pseudomonadota</taxon>
        <taxon>Alphaproteobacteria</taxon>
        <taxon>Sphingomonadales</taxon>
        <taxon>Sphingomonadaceae</taxon>
        <taxon>Parasphingorhabdus</taxon>
    </lineage>
</organism>
<evidence type="ECO:0008006" key="4">
    <source>
        <dbReference type="Google" id="ProtNLM"/>
    </source>
</evidence>
<dbReference type="RefSeq" id="WP_074204662.1">
    <property type="nucleotide sequence ID" value="NZ_FSQW01000001.1"/>
</dbReference>
<dbReference type="STRING" id="1123272.SAMN02745824_1790"/>
<dbReference type="AlphaFoldDB" id="A0A1N6DBJ9"/>
<feature type="chain" id="PRO_5012207215" description="DUF4468 domain-containing protein" evidence="1">
    <location>
        <begin position="26"/>
        <end position="154"/>
    </location>
</feature>
<keyword evidence="3" id="KW-1185">Reference proteome</keyword>
<reference evidence="3" key="1">
    <citation type="submission" date="2016-11" db="EMBL/GenBank/DDBJ databases">
        <authorList>
            <person name="Varghese N."/>
            <person name="Submissions S."/>
        </authorList>
    </citation>
    <scope>NUCLEOTIDE SEQUENCE [LARGE SCALE GENOMIC DNA]</scope>
    <source>
        <strain evidence="3">DSM 22363</strain>
    </source>
</reference>
<dbReference type="Proteomes" id="UP000185192">
    <property type="component" value="Unassembled WGS sequence"/>
</dbReference>
<evidence type="ECO:0000313" key="2">
    <source>
        <dbReference type="EMBL" id="SIN68175.1"/>
    </source>
</evidence>
<evidence type="ECO:0000313" key="3">
    <source>
        <dbReference type="Proteomes" id="UP000185192"/>
    </source>
</evidence>
<gene>
    <name evidence="2" type="ORF">SAMN02745824_1790</name>
</gene>
<keyword evidence="1" id="KW-0732">Signal</keyword>
<dbReference type="EMBL" id="FSQW01000001">
    <property type="protein sequence ID" value="SIN68175.1"/>
    <property type="molecule type" value="Genomic_DNA"/>
</dbReference>
<sequence>MFRFKTILAATAVAVALPMAAPAAAQMEIYENWEPAESVTELTFVKVEQGREETYLEGLKSTWVAANEIQKQQGVVNSYAIYMVPYKEEYNMVLRVTFPSGDMLQPNKERYMKFLEAYGKANIDQGNKTVLELYNKIREIQSVTVMREVKFIGD</sequence>
<name>A0A1N6DBJ9_9SPHN</name>
<dbReference type="OrthoDB" id="6261807at2"/>
<accession>A0A1N6DBJ9</accession>
<protein>
    <recommendedName>
        <fullName evidence="4">DUF4468 domain-containing protein</fullName>
    </recommendedName>
</protein>